<dbReference type="Proteomes" id="UP001606301">
    <property type="component" value="Unassembled WGS sequence"/>
</dbReference>
<evidence type="ECO:0000259" key="1">
    <source>
        <dbReference type="Pfam" id="PF06722"/>
    </source>
</evidence>
<evidence type="ECO:0000313" key="3">
    <source>
        <dbReference type="Proteomes" id="UP001606301"/>
    </source>
</evidence>
<dbReference type="PANTHER" id="PTHR21015:SF22">
    <property type="entry name" value="GLYCOSYLTRANSFERASE"/>
    <property type="match status" value="1"/>
</dbReference>
<dbReference type="EMBL" id="JBIGHW010000001">
    <property type="protein sequence ID" value="MFG6439497.1"/>
    <property type="molecule type" value="Genomic_DNA"/>
</dbReference>
<comment type="caution">
    <text evidence="2">The sequence shown here is derived from an EMBL/GenBank/DDBJ whole genome shotgun (WGS) entry which is preliminary data.</text>
</comment>
<reference evidence="2 3" key="1">
    <citation type="submission" date="2024-08" db="EMBL/GenBank/DDBJ databases">
        <authorList>
            <person name="Lu H."/>
        </authorList>
    </citation>
    <scope>NUCLEOTIDE SEQUENCE [LARGE SCALE GENOMIC DNA]</scope>
    <source>
        <strain evidence="2 3">LKC17W</strain>
    </source>
</reference>
<dbReference type="PANTHER" id="PTHR21015">
    <property type="entry name" value="UDP-N-ACETYLGLUCOSAMINE--N-ACETYLMURAMYL-(PENTAPEPTIDE) PYROPHOSPHORYL-UNDECAPRENOL N-ACETYLGLUCOSAMINE TRANSFERASE 1"/>
    <property type="match status" value="1"/>
</dbReference>
<dbReference type="InterPro" id="IPR010610">
    <property type="entry name" value="EryCIII-like_C"/>
</dbReference>
<sequence>MTSPARPLRIALFCEAVTLAHVARPLALARAIAPAGHQLLLACDPRYAAFTSEGPWQQEALHSIPSAQFNDALARGTPVYDEATLQRYVDEDLRLLRAFQPDLVVGDFRLSLSVSARLAGVPYMAIANAYWTPQYAGGYALPVIPLSRALPLPLASALFHTFRPLAFIPHCQPMNRLRARHGLASLGNNLRRVYTDADHLLIPDLAELFPLSGPADAHTFVGPLMWAPSPPAPAWWDEAVDAPLGSVYVTLGSSGQAGLLPMILEALQGLPVRVIASTAGAPAPAVTPANARLAPYLQGDEAARRSRLMISNGGSLGTQQALAAGIPTLALASNMDQFLNMAPLEAAGAGLTLRADRLSVARIRDAAEQLLHSTAAPAAAGRLQPKLLTAAAGVADAFEAAARLNGHRPAATPPATSA</sequence>
<dbReference type="CDD" id="cd03784">
    <property type="entry name" value="GT1_Gtf-like"/>
    <property type="match status" value="1"/>
</dbReference>
<dbReference type="InterPro" id="IPR002213">
    <property type="entry name" value="UDP_glucos_trans"/>
</dbReference>
<protein>
    <submittedName>
        <fullName evidence="2">Glycosyltransferase</fullName>
    </submittedName>
</protein>
<dbReference type="RefSeq" id="WP_394394904.1">
    <property type="nucleotide sequence ID" value="NZ_JBIGHW010000001.1"/>
</dbReference>
<dbReference type="SUPFAM" id="SSF53756">
    <property type="entry name" value="UDP-Glycosyltransferase/glycogen phosphorylase"/>
    <property type="match status" value="1"/>
</dbReference>
<organism evidence="2 3">
    <name type="scientific">Pelomonas margarita</name>
    <dbReference type="NCBI Taxonomy" id="3299031"/>
    <lineage>
        <taxon>Bacteria</taxon>
        <taxon>Pseudomonadati</taxon>
        <taxon>Pseudomonadota</taxon>
        <taxon>Betaproteobacteria</taxon>
        <taxon>Burkholderiales</taxon>
        <taxon>Sphaerotilaceae</taxon>
        <taxon>Roseateles</taxon>
    </lineage>
</organism>
<proteinExistence type="predicted"/>
<gene>
    <name evidence="2" type="ORF">ACG0Z3_02290</name>
</gene>
<keyword evidence="3" id="KW-1185">Reference proteome</keyword>
<accession>A0ABW7FFJ0</accession>
<dbReference type="Gene3D" id="3.40.50.2000">
    <property type="entry name" value="Glycogen Phosphorylase B"/>
    <property type="match status" value="2"/>
</dbReference>
<evidence type="ECO:0000313" key="2">
    <source>
        <dbReference type="EMBL" id="MFG6439497.1"/>
    </source>
</evidence>
<dbReference type="Pfam" id="PF06722">
    <property type="entry name" value="EryCIII-like_C"/>
    <property type="match status" value="1"/>
</dbReference>
<name>A0ABW7FFJ0_9BURK</name>
<feature type="domain" description="Erythromycin biosynthesis protein CIII-like C-terminal" evidence="1">
    <location>
        <begin position="285"/>
        <end position="386"/>
    </location>
</feature>